<reference evidence="1 2" key="1">
    <citation type="submission" date="2015-12" db="EMBL/GenBank/DDBJ databases">
        <title>Draft genome sequence of Moniliophthora roreri, the causal agent of frosty pod rot of cacao.</title>
        <authorList>
            <person name="Aime M.C."/>
            <person name="Diaz-Valderrama J.R."/>
            <person name="Kijpornyongpan T."/>
            <person name="Phillips-Mora W."/>
        </authorList>
    </citation>
    <scope>NUCLEOTIDE SEQUENCE [LARGE SCALE GENOMIC DNA]</scope>
    <source>
        <strain evidence="1 2">MCA 2952</strain>
    </source>
</reference>
<dbReference type="Proteomes" id="UP000054988">
    <property type="component" value="Unassembled WGS sequence"/>
</dbReference>
<comment type="caution">
    <text evidence="1">The sequence shown here is derived from an EMBL/GenBank/DDBJ whole genome shotgun (WGS) entry which is preliminary data.</text>
</comment>
<dbReference type="EMBL" id="LATX01001734">
    <property type="protein sequence ID" value="KTB38755.1"/>
    <property type="molecule type" value="Genomic_DNA"/>
</dbReference>
<organism evidence="1 2">
    <name type="scientific">Moniliophthora roreri</name>
    <name type="common">Frosty pod rot fungus</name>
    <name type="synonym">Monilia roreri</name>
    <dbReference type="NCBI Taxonomy" id="221103"/>
    <lineage>
        <taxon>Eukaryota</taxon>
        <taxon>Fungi</taxon>
        <taxon>Dikarya</taxon>
        <taxon>Basidiomycota</taxon>
        <taxon>Agaricomycotina</taxon>
        <taxon>Agaricomycetes</taxon>
        <taxon>Agaricomycetidae</taxon>
        <taxon>Agaricales</taxon>
        <taxon>Marasmiineae</taxon>
        <taxon>Marasmiaceae</taxon>
        <taxon>Moniliophthora</taxon>
    </lineage>
</organism>
<gene>
    <name evidence="1" type="ORF">WG66_8760</name>
</gene>
<dbReference type="AlphaFoldDB" id="A0A0W0FQT8"/>
<accession>A0A0W0FQT8</accession>
<evidence type="ECO:0000313" key="1">
    <source>
        <dbReference type="EMBL" id="KTB38755.1"/>
    </source>
</evidence>
<evidence type="ECO:0000313" key="2">
    <source>
        <dbReference type="Proteomes" id="UP000054988"/>
    </source>
</evidence>
<sequence length="16" mass="1753">MNALAMQAAVKQYRGT</sequence>
<proteinExistence type="predicted"/>
<name>A0A0W0FQT8_MONRR</name>
<protein>
    <submittedName>
        <fullName evidence="1">Uncharacterized protein</fullName>
    </submittedName>
</protein>